<proteinExistence type="predicted"/>
<dbReference type="Proteomes" id="UP000438760">
    <property type="component" value="Unassembled WGS sequence"/>
</dbReference>
<reference evidence="1 2" key="1">
    <citation type="submission" date="2019-11" db="EMBL/GenBank/DDBJ databases">
        <title>Genome of Strain BIT-d1.</title>
        <authorList>
            <person name="Yang Y."/>
        </authorList>
    </citation>
    <scope>NUCLEOTIDE SEQUENCE [LARGE SCALE GENOMIC DNA]</scope>
    <source>
        <strain evidence="1 2">BIT-d1</strain>
    </source>
</reference>
<gene>
    <name evidence="1" type="ORF">GJV76_09905</name>
</gene>
<dbReference type="RefSeq" id="WP_155092458.1">
    <property type="nucleotide sequence ID" value="NZ_CP102754.1"/>
</dbReference>
<accession>A0A6I3LQK4</accession>
<comment type="caution">
    <text evidence="1">The sequence shown here is derived from an EMBL/GenBank/DDBJ whole genome shotgun (WGS) entry which is preliminary data.</text>
</comment>
<protein>
    <submittedName>
        <fullName evidence="1">Uncharacterized protein</fullName>
    </submittedName>
</protein>
<dbReference type="OrthoDB" id="3727885at2"/>
<evidence type="ECO:0000313" key="1">
    <source>
        <dbReference type="EMBL" id="MTG98432.1"/>
    </source>
</evidence>
<dbReference type="AlphaFoldDB" id="A0A6I3LQK4"/>
<sequence length="236" mass="27899">MKREIVFKDSAYPEPHQLKEFVWSGRMDLEGRLWFDLHLKSKDYYDSEENTDEEDDYEEEDFDGPYTSELHWKSKIVWDNYHQCILSSTYWSDEQGILLSDGSKKVDLFDKDEFGFQLDVLPLAEDFYESEPSFSIYLLGHDQCANHNITFSKQHDKKYTIHWKGQIALTYGGFEEFDHAFSIVAESISFIGFTYPEDWSRKEAEEKFSKVLTHFDQFEFVAIDSAQIKSKLVYKG</sequence>
<dbReference type="EMBL" id="WMJX01000019">
    <property type="protein sequence ID" value="MTG98432.1"/>
    <property type="molecule type" value="Genomic_DNA"/>
</dbReference>
<keyword evidence="2" id="KW-1185">Reference proteome</keyword>
<evidence type="ECO:0000313" key="2">
    <source>
        <dbReference type="Proteomes" id="UP000438760"/>
    </source>
</evidence>
<organism evidence="1 2">
    <name type="scientific">Myroides albus</name>
    <dbReference type="NCBI Taxonomy" id="2562892"/>
    <lineage>
        <taxon>Bacteria</taxon>
        <taxon>Pseudomonadati</taxon>
        <taxon>Bacteroidota</taxon>
        <taxon>Flavobacteriia</taxon>
        <taxon>Flavobacteriales</taxon>
        <taxon>Flavobacteriaceae</taxon>
        <taxon>Myroides</taxon>
    </lineage>
</organism>
<name>A0A6I3LQK4_9FLAO</name>